<evidence type="ECO:0008006" key="4">
    <source>
        <dbReference type="Google" id="ProtNLM"/>
    </source>
</evidence>
<feature type="transmembrane region" description="Helical" evidence="1">
    <location>
        <begin position="428"/>
        <end position="453"/>
    </location>
</feature>
<proteinExistence type="predicted"/>
<name>A0ABD6DG34_9EURY</name>
<gene>
    <name evidence="2" type="ORF">ACFSBL_01440</name>
</gene>
<feature type="transmembrane region" description="Helical" evidence="1">
    <location>
        <begin position="29"/>
        <end position="53"/>
    </location>
</feature>
<feature type="transmembrane region" description="Helical" evidence="1">
    <location>
        <begin position="500"/>
        <end position="517"/>
    </location>
</feature>
<feature type="transmembrane region" description="Helical" evidence="1">
    <location>
        <begin position="197"/>
        <end position="220"/>
    </location>
</feature>
<evidence type="ECO:0000313" key="3">
    <source>
        <dbReference type="Proteomes" id="UP001597034"/>
    </source>
</evidence>
<dbReference type="AlphaFoldDB" id="A0ABD6DG34"/>
<feature type="transmembrane region" description="Helical" evidence="1">
    <location>
        <begin position="73"/>
        <end position="95"/>
    </location>
</feature>
<evidence type="ECO:0000313" key="2">
    <source>
        <dbReference type="EMBL" id="MFD1644337.1"/>
    </source>
</evidence>
<feature type="transmembrane region" description="Helical" evidence="1">
    <location>
        <begin position="523"/>
        <end position="546"/>
    </location>
</feature>
<dbReference type="Proteomes" id="UP001597034">
    <property type="component" value="Unassembled WGS sequence"/>
</dbReference>
<dbReference type="RefSeq" id="WP_256399610.1">
    <property type="nucleotide sequence ID" value="NZ_JANHJR010000002.1"/>
</dbReference>
<feature type="transmembrane region" description="Helical" evidence="1">
    <location>
        <begin position="355"/>
        <end position="375"/>
    </location>
</feature>
<feature type="transmembrane region" description="Helical" evidence="1">
    <location>
        <begin position="395"/>
        <end position="421"/>
    </location>
</feature>
<organism evidence="2 3">
    <name type="scientific">Haloarchaeobius litoreus</name>
    <dbReference type="NCBI Taxonomy" id="755306"/>
    <lineage>
        <taxon>Archaea</taxon>
        <taxon>Methanobacteriati</taxon>
        <taxon>Methanobacteriota</taxon>
        <taxon>Stenosarchaea group</taxon>
        <taxon>Halobacteria</taxon>
        <taxon>Halobacteriales</taxon>
        <taxon>Halorubellaceae</taxon>
        <taxon>Haloarchaeobius</taxon>
    </lineage>
</organism>
<keyword evidence="1" id="KW-1133">Transmembrane helix</keyword>
<evidence type="ECO:0000256" key="1">
    <source>
        <dbReference type="SAM" id="Phobius"/>
    </source>
</evidence>
<feature type="transmembrane region" description="Helical" evidence="1">
    <location>
        <begin position="151"/>
        <end position="177"/>
    </location>
</feature>
<feature type="transmembrane region" description="Helical" evidence="1">
    <location>
        <begin position="249"/>
        <end position="268"/>
    </location>
</feature>
<comment type="caution">
    <text evidence="2">The sequence shown here is derived from an EMBL/GenBank/DDBJ whole genome shotgun (WGS) entry which is preliminary data.</text>
</comment>
<keyword evidence="1" id="KW-0812">Transmembrane</keyword>
<keyword evidence="1" id="KW-0472">Membrane</keyword>
<accession>A0ABD6DG34</accession>
<keyword evidence="3" id="KW-1185">Reference proteome</keyword>
<reference evidence="2 3" key="1">
    <citation type="journal article" date="2019" name="Int. J. Syst. Evol. Microbiol.">
        <title>The Global Catalogue of Microorganisms (GCM) 10K type strain sequencing project: providing services to taxonomists for standard genome sequencing and annotation.</title>
        <authorList>
            <consortium name="The Broad Institute Genomics Platform"/>
            <consortium name="The Broad Institute Genome Sequencing Center for Infectious Disease"/>
            <person name="Wu L."/>
            <person name="Ma J."/>
        </authorList>
    </citation>
    <scope>NUCLEOTIDE SEQUENCE [LARGE SCALE GENOMIC DNA]</scope>
    <source>
        <strain evidence="2 3">CGMCC 1.10390</strain>
    </source>
</reference>
<sequence>MIDHGHVRRIARMEFRRTLRKLGDSTVQVVALAFAGLMFSTISLGAASLFAILGRDLRTGSLGDLPIEGGLVAGVRGAVGLAVLGLLALATFRTIAQRGSVDEPETVLLAARVRDVVAGILVAETVNYLAWLTVPLAFTVGGFAYGARAPLVLLALPVVLLGVLLPAIWLGFCLGLVGRHLVTRYEPIARNRTAIGLLAFLVYMGLVFGNGFAVLTELLFEPLQSTPLSGYGDLLLLGAPNVDASPLRAGGAVATTVAVVLVGHLLAVRLANYHWFSDPATETEHERVETDSGLALGDRLLAVVDRPTRSVVRVAWTRTRRAPIKLIYAVYPLFFLISDVQTIVRTGTIPSHLPWLLGLYVAWTVALAFALNPLGDDGPALEATLTAPISGRQYVVGHVLAGAVVGIPAAVLVVAPVAFLSPLPPAEAAAAVGVAVLGTLLTPLLAIGVGMTFPRFGSVQVAGNKQAVVPSKTALATFSVALVTIAGNVALATDAGTRQLLAALANGLVGFLTPWTLGLDPAWLLPVSGVVVAAGLAAPLLSYVYAVDRFERFTLS</sequence>
<protein>
    <recommendedName>
        <fullName evidence="4">ABC-2 type transport system permease protein</fullName>
    </recommendedName>
</protein>
<dbReference type="EMBL" id="JBHUDO010000001">
    <property type="protein sequence ID" value="MFD1644337.1"/>
    <property type="molecule type" value="Genomic_DNA"/>
</dbReference>
<feature type="transmembrane region" description="Helical" evidence="1">
    <location>
        <begin position="116"/>
        <end position="145"/>
    </location>
</feature>